<dbReference type="InterPro" id="IPR050187">
    <property type="entry name" value="Lipid_Phosphate_FormReg"/>
</dbReference>
<dbReference type="InterPro" id="IPR016064">
    <property type="entry name" value="NAD/diacylglycerol_kinase_sf"/>
</dbReference>
<dbReference type="Gene3D" id="2.60.200.40">
    <property type="match status" value="1"/>
</dbReference>
<evidence type="ECO:0000313" key="6">
    <source>
        <dbReference type="EMBL" id="MVT09978.1"/>
    </source>
</evidence>
<dbReference type="InterPro" id="IPR045540">
    <property type="entry name" value="YegS/DAGK_C"/>
</dbReference>
<sequence length="301" mass="34024">MKANLLHNPKAGDKDHSEAELVDLIRSHGIDCIYSSSKKDWWDDLDPASDFVIIAGGDGTVRKVILRFLQGKAGKKQYPLALLPMGTANNISRSVNSSGQLEHIIASWHKERIRKFDVGQINGFKEHVYFLEGIGFGVFPVLMDSMKEKEKKARKEPPPEEKLRSDLEQLYDIVTTYPVAACQLEIDGRDYSGKYILLEIMNIRSVGPGLNINKDADVGDGKLEVIMIGEDKRKSFAAYIKDCITSDVQKDFDLPVIKGQQIKVIWDDIHGHIDDELIKVDRQKGYMINVLKRELQFLVPD</sequence>
<dbReference type="AlphaFoldDB" id="A0A7K1U6J0"/>
<name>A0A7K1U6J0_9BACT</name>
<evidence type="ECO:0000259" key="5">
    <source>
        <dbReference type="PROSITE" id="PS50146"/>
    </source>
</evidence>
<dbReference type="PANTHER" id="PTHR12358:SF54">
    <property type="entry name" value="SPHINGOSINE KINASE RELATED PROTEIN"/>
    <property type="match status" value="1"/>
</dbReference>
<keyword evidence="4" id="KW-0067">ATP-binding</keyword>
<evidence type="ECO:0000256" key="3">
    <source>
        <dbReference type="ARBA" id="ARBA00022777"/>
    </source>
</evidence>
<dbReference type="Gene3D" id="3.40.50.10330">
    <property type="entry name" value="Probable inorganic polyphosphate/atp-NAD kinase, domain 1"/>
    <property type="match status" value="1"/>
</dbReference>
<evidence type="ECO:0000256" key="2">
    <source>
        <dbReference type="ARBA" id="ARBA00022741"/>
    </source>
</evidence>
<dbReference type="SUPFAM" id="SSF111331">
    <property type="entry name" value="NAD kinase/diacylglycerol kinase-like"/>
    <property type="match status" value="1"/>
</dbReference>
<keyword evidence="7" id="KW-1185">Reference proteome</keyword>
<dbReference type="Pfam" id="PF00781">
    <property type="entry name" value="DAGK_cat"/>
    <property type="match status" value="1"/>
</dbReference>
<accession>A0A7K1U6J0</accession>
<dbReference type="PROSITE" id="PS50146">
    <property type="entry name" value="DAGK"/>
    <property type="match status" value="1"/>
</dbReference>
<dbReference type="PANTHER" id="PTHR12358">
    <property type="entry name" value="SPHINGOSINE KINASE"/>
    <property type="match status" value="1"/>
</dbReference>
<dbReference type="InterPro" id="IPR001206">
    <property type="entry name" value="Diacylglycerol_kinase_cat_dom"/>
</dbReference>
<dbReference type="SMART" id="SM00046">
    <property type="entry name" value="DAGKc"/>
    <property type="match status" value="1"/>
</dbReference>
<dbReference type="Proteomes" id="UP000461730">
    <property type="component" value="Unassembled WGS sequence"/>
</dbReference>
<comment type="caution">
    <text evidence="6">The sequence shown here is derived from an EMBL/GenBank/DDBJ whole genome shotgun (WGS) entry which is preliminary data.</text>
</comment>
<dbReference type="GO" id="GO:0005524">
    <property type="term" value="F:ATP binding"/>
    <property type="evidence" value="ECO:0007669"/>
    <property type="project" value="UniProtKB-KW"/>
</dbReference>
<proteinExistence type="predicted"/>
<dbReference type="GO" id="GO:0016301">
    <property type="term" value="F:kinase activity"/>
    <property type="evidence" value="ECO:0007669"/>
    <property type="project" value="UniProtKB-KW"/>
</dbReference>
<feature type="domain" description="DAGKc" evidence="5">
    <location>
        <begin position="50"/>
        <end position="127"/>
    </location>
</feature>
<dbReference type="Pfam" id="PF19279">
    <property type="entry name" value="YegS_C"/>
    <property type="match status" value="1"/>
</dbReference>
<evidence type="ECO:0000256" key="4">
    <source>
        <dbReference type="ARBA" id="ARBA00022840"/>
    </source>
</evidence>
<gene>
    <name evidence="6" type="ORF">GO493_17030</name>
</gene>
<keyword evidence="1" id="KW-0808">Transferase</keyword>
<dbReference type="InterPro" id="IPR017438">
    <property type="entry name" value="ATP-NAD_kinase_N"/>
</dbReference>
<evidence type="ECO:0000313" key="7">
    <source>
        <dbReference type="Proteomes" id="UP000461730"/>
    </source>
</evidence>
<evidence type="ECO:0000256" key="1">
    <source>
        <dbReference type="ARBA" id="ARBA00022679"/>
    </source>
</evidence>
<dbReference type="EMBL" id="WRXN01000007">
    <property type="protein sequence ID" value="MVT09978.1"/>
    <property type="molecule type" value="Genomic_DNA"/>
</dbReference>
<dbReference type="RefSeq" id="WP_157307427.1">
    <property type="nucleotide sequence ID" value="NZ_WRXN01000007.1"/>
</dbReference>
<organism evidence="6 7">
    <name type="scientific">Chitinophaga tropicalis</name>
    <dbReference type="NCBI Taxonomy" id="2683588"/>
    <lineage>
        <taxon>Bacteria</taxon>
        <taxon>Pseudomonadati</taxon>
        <taxon>Bacteroidota</taxon>
        <taxon>Chitinophagia</taxon>
        <taxon>Chitinophagales</taxon>
        <taxon>Chitinophagaceae</taxon>
        <taxon>Chitinophaga</taxon>
    </lineage>
</organism>
<protein>
    <submittedName>
        <fullName evidence="6">Diacylglycerol kinase</fullName>
    </submittedName>
</protein>
<keyword evidence="3 6" id="KW-0418">Kinase</keyword>
<keyword evidence="2" id="KW-0547">Nucleotide-binding</keyword>
<reference evidence="6 7" key="1">
    <citation type="submission" date="2019-12" db="EMBL/GenBank/DDBJ databases">
        <title>Chitinophaga sp. strain ysch24 (GDMCC 1.1355), whole genome shotgun sequence.</title>
        <authorList>
            <person name="Zhang X."/>
        </authorList>
    </citation>
    <scope>NUCLEOTIDE SEQUENCE [LARGE SCALE GENOMIC DNA]</scope>
    <source>
        <strain evidence="7">ysch24</strain>
    </source>
</reference>